<evidence type="ECO:0000313" key="1">
    <source>
        <dbReference type="EMBL" id="KNC32148.1"/>
    </source>
</evidence>
<evidence type="ECO:0000313" key="2">
    <source>
        <dbReference type="Proteomes" id="UP000037069"/>
    </source>
</evidence>
<dbReference type="EMBL" id="JRES01000338">
    <property type="protein sequence ID" value="KNC32148.1"/>
    <property type="molecule type" value="Genomic_DNA"/>
</dbReference>
<proteinExistence type="predicted"/>
<protein>
    <submittedName>
        <fullName evidence="1">Uncharacterized protein</fullName>
    </submittedName>
</protein>
<dbReference type="AlphaFoldDB" id="A0A0L0CIB0"/>
<organism evidence="1 2">
    <name type="scientific">Lucilia cuprina</name>
    <name type="common">Green bottle fly</name>
    <name type="synonym">Australian sheep blowfly</name>
    <dbReference type="NCBI Taxonomy" id="7375"/>
    <lineage>
        <taxon>Eukaryota</taxon>
        <taxon>Metazoa</taxon>
        <taxon>Ecdysozoa</taxon>
        <taxon>Arthropoda</taxon>
        <taxon>Hexapoda</taxon>
        <taxon>Insecta</taxon>
        <taxon>Pterygota</taxon>
        <taxon>Neoptera</taxon>
        <taxon>Endopterygota</taxon>
        <taxon>Diptera</taxon>
        <taxon>Brachycera</taxon>
        <taxon>Muscomorpha</taxon>
        <taxon>Oestroidea</taxon>
        <taxon>Calliphoridae</taxon>
        <taxon>Luciliinae</taxon>
        <taxon>Lucilia</taxon>
    </lineage>
</organism>
<gene>
    <name evidence="1" type="ORF">FF38_03504</name>
</gene>
<sequence>MEESLIKRFSKYFALENDVDMAITASVLCPDVKLNWIKAMNPSLGQTQIEEIAKRIKNKIESETLFLMKPQHVPTLT</sequence>
<keyword evidence="2" id="KW-1185">Reference proteome</keyword>
<accession>A0A0L0CIB0</accession>
<dbReference type="Proteomes" id="UP000037069">
    <property type="component" value="Unassembled WGS sequence"/>
</dbReference>
<name>A0A0L0CIB0_LUCCU</name>
<reference evidence="1 2" key="1">
    <citation type="journal article" date="2015" name="Nat. Commun.">
        <title>Lucilia cuprina genome unlocks parasitic fly biology to underpin future interventions.</title>
        <authorList>
            <person name="Anstead C.A."/>
            <person name="Korhonen P.K."/>
            <person name="Young N.D."/>
            <person name="Hall R.S."/>
            <person name="Jex A.R."/>
            <person name="Murali S.C."/>
            <person name="Hughes D.S."/>
            <person name="Lee S.F."/>
            <person name="Perry T."/>
            <person name="Stroehlein A.J."/>
            <person name="Ansell B.R."/>
            <person name="Breugelmans B."/>
            <person name="Hofmann A."/>
            <person name="Qu J."/>
            <person name="Dugan S."/>
            <person name="Lee S.L."/>
            <person name="Chao H."/>
            <person name="Dinh H."/>
            <person name="Han Y."/>
            <person name="Doddapaneni H.V."/>
            <person name="Worley K.C."/>
            <person name="Muzny D.M."/>
            <person name="Ioannidis P."/>
            <person name="Waterhouse R.M."/>
            <person name="Zdobnov E.M."/>
            <person name="James P.J."/>
            <person name="Bagnall N.H."/>
            <person name="Kotze A.C."/>
            <person name="Gibbs R.A."/>
            <person name="Richards S."/>
            <person name="Batterham P."/>
            <person name="Gasser R.B."/>
        </authorList>
    </citation>
    <scope>NUCLEOTIDE SEQUENCE [LARGE SCALE GENOMIC DNA]</scope>
    <source>
        <strain evidence="1 2">LS</strain>
        <tissue evidence="1">Full body</tissue>
    </source>
</reference>
<comment type="caution">
    <text evidence="1">The sequence shown here is derived from an EMBL/GenBank/DDBJ whole genome shotgun (WGS) entry which is preliminary data.</text>
</comment>